<dbReference type="EC" id="2.4.2.26" evidence="6"/>
<keyword evidence="25" id="KW-1185">Reference proteome</keyword>
<evidence type="ECO:0000256" key="11">
    <source>
        <dbReference type="ARBA" id="ARBA00022824"/>
    </source>
</evidence>
<evidence type="ECO:0000256" key="14">
    <source>
        <dbReference type="ARBA" id="ARBA00023034"/>
    </source>
</evidence>
<keyword evidence="12" id="KW-0735">Signal-anchor</keyword>
<evidence type="ECO:0000256" key="4">
    <source>
        <dbReference type="ARBA" id="ARBA00005093"/>
    </source>
</evidence>
<dbReference type="InterPro" id="IPR024448">
    <property type="entry name" value="XylT_C"/>
</dbReference>
<feature type="transmembrane region" description="Helical" evidence="20">
    <location>
        <begin position="37"/>
        <end position="55"/>
    </location>
</feature>
<organism evidence="22 24">
    <name type="scientific">Rotaria sordida</name>
    <dbReference type="NCBI Taxonomy" id="392033"/>
    <lineage>
        <taxon>Eukaryota</taxon>
        <taxon>Metazoa</taxon>
        <taxon>Spiralia</taxon>
        <taxon>Gnathifera</taxon>
        <taxon>Rotifera</taxon>
        <taxon>Eurotatoria</taxon>
        <taxon>Bdelloidea</taxon>
        <taxon>Philodinida</taxon>
        <taxon>Philodinidae</taxon>
        <taxon>Rotaria</taxon>
    </lineage>
</organism>
<comment type="pathway">
    <text evidence="4">Glycan metabolism; heparan sulfate biosynthesis.</text>
</comment>
<evidence type="ECO:0000313" key="24">
    <source>
        <dbReference type="Proteomes" id="UP000663854"/>
    </source>
</evidence>
<dbReference type="GO" id="GO:0030158">
    <property type="term" value="F:protein xylosyltransferase activity"/>
    <property type="evidence" value="ECO:0007669"/>
    <property type="project" value="UniProtKB-EC"/>
</dbReference>
<evidence type="ECO:0000256" key="20">
    <source>
        <dbReference type="SAM" id="Phobius"/>
    </source>
</evidence>
<evidence type="ECO:0000256" key="6">
    <source>
        <dbReference type="ARBA" id="ARBA00011972"/>
    </source>
</evidence>
<dbReference type="Pfam" id="PF12529">
    <property type="entry name" value="Xylo_C"/>
    <property type="match status" value="1"/>
</dbReference>
<dbReference type="Pfam" id="PF02485">
    <property type="entry name" value="Branch"/>
    <property type="match status" value="1"/>
</dbReference>
<feature type="domain" description="Xylosyltransferase C-terminal" evidence="21">
    <location>
        <begin position="540"/>
        <end position="689"/>
    </location>
</feature>
<dbReference type="GO" id="GO:0050650">
    <property type="term" value="P:chondroitin sulfate proteoglycan biosynthetic process"/>
    <property type="evidence" value="ECO:0007669"/>
    <property type="project" value="TreeGrafter"/>
</dbReference>
<evidence type="ECO:0000256" key="7">
    <source>
        <dbReference type="ARBA" id="ARBA00022676"/>
    </source>
</evidence>
<name>A0A813ZMZ9_9BILA</name>
<evidence type="ECO:0000256" key="13">
    <source>
        <dbReference type="ARBA" id="ARBA00022989"/>
    </source>
</evidence>
<dbReference type="UniPathway" id="UPA00756"/>
<dbReference type="InterPro" id="IPR003406">
    <property type="entry name" value="Glyco_trans_14"/>
</dbReference>
<evidence type="ECO:0000256" key="3">
    <source>
        <dbReference type="ARBA" id="ARBA00004840"/>
    </source>
</evidence>
<dbReference type="AlphaFoldDB" id="A0A813ZMZ9"/>
<evidence type="ECO:0000256" key="1">
    <source>
        <dbReference type="ARBA" id="ARBA00004323"/>
    </source>
</evidence>
<evidence type="ECO:0000256" key="16">
    <source>
        <dbReference type="ARBA" id="ARBA00023157"/>
    </source>
</evidence>
<keyword evidence="8" id="KW-0808">Transferase</keyword>
<keyword evidence="15 20" id="KW-0472">Membrane</keyword>
<dbReference type="GO" id="GO:0005789">
    <property type="term" value="C:endoplasmic reticulum membrane"/>
    <property type="evidence" value="ECO:0007669"/>
    <property type="project" value="UniProtKB-SubCell"/>
</dbReference>
<keyword evidence="13 20" id="KW-1133">Transmembrane helix</keyword>
<dbReference type="EMBL" id="CAJNOH010000142">
    <property type="protein sequence ID" value="CAF0902670.1"/>
    <property type="molecule type" value="Genomic_DNA"/>
</dbReference>
<dbReference type="InterPro" id="IPR043538">
    <property type="entry name" value="XYLT"/>
</dbReference>
<keyword evidence="11" id="KW-0256">Endoplasmic reticulum</keyword>
<dbReference type="UniPathway" id="UPA00755"/>
<evidence type="ECO:0000256" key="15">
    <source>
        <dbReference type="ARBA" id="ARBA00023136"/>
    </source>
</evidence>
<comment type="subcellular location">
    <subcellularLocation>
        <location evidence="2">Endoplasmic reticulum membrane</location>
        <topology evidence="2">Single-pass type II membrane protein</topology>
    </subcellularLocation>
    <subcellularLocation>
        <location evidence="1">Golgi apparatus membrane</location>
        <topology evidence="1">Single-pass type II membrane protein</topology>
    </subcellularLocation>
</comment>
<proteinExistence type="inferred from homology"/>
<evidence type="ECO:0000256" key="19">
    <source>
        <dbReference type="ARBA" id="ARBA00047847"/>
    </source>
</evidence>
<reference evidence="22" key="1">
    <citation type="submission" date="2021-02" db="EMBL/GenBank/DDBJ databases">
        <authorList>
            <person name="Nowell W R."/>
        </authorList>
    </citation>
    <scope>NUCLEOTIDE SEQUENCE</scope>
</reference>
<dbReference type="PANTHER" id="PTHR46025">
    <property type="entry name" value="XYLOSYLTRANSFERASE OXT"/>
    <property type="match status" value="1"/>
</dbReference>
<evidence type="ECO:0000256" key="10">
    <source>
        <dbReference type="ARBA" id="ARBA00022723"/>
    </source>
</evidence>
<evidence type="ECO:0000256" key="17">
    <source>
        <dbReference type="ARBA" id="ARBA00023180"/>
    </source>
</evidence>
<evidence type="ECO:0000313" key="23">
    <source>
        <dbReference type="EMBL" id="CAF1055314.1"/>
    </source>
</evidence>
<dbReference type="PANTHER" id="PTHR46025:SF3">
    <property type="entry name" value="XYLOSYLTRANSFERASE OXT"/>
    <property type="match status" value="1"/>
</dbReference>
<evidence type="ECO:0000313" key="25">
    <source>
        <dbReference type="Proteomes" id="UP000663870"/>
    </source>
</evidence>
<dbReference type="EMBL" id="CAJNOL010000417">
    <property type="protein sequence ID" value="CAF1055314.1"/>
    <property type="molecule type" value="Genomic_DNA"/>
</dbReference>
<accession>A0A813ZMZ9</accession>
<comment type="pathway">
    <text evidence="3">Glycan metabolism; chondroitin sulfate biosynthesis.</text>
</comment>
<evidence type="ECO:0000256" key="18">
    <source>
        <dbReference type="ARBA" id="ARBA00042865"/>
    </source>
</evidence>
<dbReference type="GO" id="GO:0046872">
    <property type="term" value="F:metal ion binding"/>
    <property type="evidence" value="ECO:0007669"/>
    <property type="project" value="UniProtKB-KW"/>
</dbReference>
<keyword evidence="7" id="KW-0328">Glycosyltransferase</keyword>
<keyword evidence="10" id="KW-0479">Metal-binding</keyword>
<evidence type="ECO:0000313" key="22">
    <source>
        <dbReference type="EMBL" id="CAF0902670.1"/>
    </source>
</evidence>
<evidence type="ECO:0000256" key="5">
    <source>
        <dbReference type="ARBA" id="ARBA00010195"/>
    </source>
</evidence>
<keyword evidence="14" id="KW-0333">Golgi apparatus</keyword>
<comment type="catalytic activity">
    <reaction evidence="19">
        <text>UDP-alpha-D-xylose + L-seryl-[protein] = 3-O-(beta-D-xylosyl)-L-seryl-[protein] + UDP + H(+)</text>
        <dbReference type="Rhea" id="RHEA:50192"/>
        <dbReference type="Rhea" id="RHEA-COMP:9863"/>
        <dbReference type="Rhea" id="RHEA-COMP:12567"/>
        <dbReference type="ChEBI" id="CHEBI:15378"/>
        <dbReference type="ChEBI" id="CHEBI:29999"/>
        <dbReference type="ChEBI" id="CHEBI:57632"/>
        <dbReference type="ChEBI" id="CHEBI:58223"/>
        <dbReference type="ChEBI" id="CHEBI:132085"/>
        <dbReference type="EC" id="2.4.2.26"/>
    </reaction>
</comment>
<evidence type="ECO:0000256" key="9">
    <source>
        <dbReference type="ARBA" id="ARBA00022692"/>
    </source>
</evidence>
<dbReference type="Proteomes" id="UP000663870">
    <property type="component" value="Unassembled WGS sequence"/>
</dbReference>
<dbReference type="GO" id="GO:0000139">
    <property type="term" value="C:Golgi membrane"/>
    <property type="evidence" value="ECO:0007669"/>
    <property type="project" value="UniProtKB-SubCell"/>
</dbReference>
<dbReference type="Proteomes" id="UP000663854">
    <property type="component" value="Unassembled WGS sequence"/>
</dbReference>
<comment type="similarity">
    <text evidence="5">Belongs to the glycosyltransferase 14 family. XylT subfamily.</text>
</comment>
<dbReference type="GO" id="GO:0015012">
    <property type="term" value="P:heparan sulfate proteoglycan biosynthetic process"/>
    <property type="evidence" value="ECO:0007669"/>
    <property type="project" value="UniProtKB-UniPathway"/>
</dbReference>
<evidence type="ECO:0000256" key="12">
    <source>
        <dbReference type="ARBA" id="ARBA00022968"/>
    </source>
</evidence>
<comment type="caution">
    <text evidence="22">The sequence shown here is derived from an EMBL/GenBank/DDBJ whole genome shotgun (WGS) entry which is preliminary data.</text>
</comment>
<evidence type="ECO:0000256" key="2">
    <source>
        <dbReference type="ARBA" id="ARBA00004648"/>
    </source>
</evidence>
<sequence>MIIVDFNSSFQSIPYRCSMFRWITCTCQRPFHYRRSIIYPLITFMITTGLLYGLVEHYTFTTHFISSSFYSNSTSFNLQCKLSNETIRAINLASNDYCKNLLKNISCKIDSISNFFPKSLPRFCPIQKGNFGDVIGCALNDENSTHHINKSQIFDSDIMCIDYCLKHSVSFAEYNEFTGECYCLSTFNNQHRLITTNQKCTEIIFNNDNLRKNSTTIYRTSFIDFGNHLEKRRQTQNNTQTTIVFFLTVGGRKNLRQIKRLLRAIYSRQHYYLIHVDSRENYLYQELLILSKRISNIHLTNKRYPTTWGASTLLTAHLDGFKQIFDELKWNFSFVLNLSETDFPLKPIQVLTTFLSMYTSYNFLRSHSREPYKFIKSQGLFHTFIHCNDYMYRIGPRSLIQNIIYDGGSDWYVLNREFVYYVTYGNDELINGLRHTFNYSLLPCESFFHTVLSNSIYCDTYIRNNLRLVHWNRERGCKCQHKNVVDWCGCSPIIYRNIDKTTLNDTIDKPFFFARKFDPTIDETILDWIDEKISRRDLSNSAFYLQNIYHINDDTNNLNNVLKLIDSYARTILIDYQEHRRNCFRDDTIQLEQIHSVFQLSLYQGYSLQYKFNDGEQIELLIQLNLLTTINSKQVKRFEIGQELDSKEIVFIDCSRTFIEPKLVRVLIEWESMTDNNTSLVINSPNGAVLQRVKLHPSIEPLIIDIFFPVVSSPNMIGIWQMSIVKENHENFLASLNFLILLSNEDQSLNIQYLTIIKKFWSISNMCTTKINSSLCHDLSNQTKITAINDCFQQRWSYFFYDIKSDW</sequence>
<keyword evidence="17" id="KW-0325">Glycoprotein</keyword>
<gene>
    <name evidence="23" type="ORF">JXQ802_LOCUS16876</name>
    <name evidence="22" type="ORF">PYM288_LOCUS9604</name>
</gene>
<evidence type="ECO:0000256" key="8">
    <source>
        <dbReference type="ARBA" id="ARBA00022679"/>
    </source>
</evidence>
<protein>
    <recommendedName>
        <fullName evidence="6">protein xylosyltransferase</fullName>
        <ecNumber evidence="6">2.4.2.26</ecNumber>
    </recommendedName>
    <alternativeName>
        <fullName evidence="18">Peptide O-xylosyltransferase</fullName>
    </alternativeName>
</protein>
<keyword evidence="16" id="KW-1015">Disulfide bond</keyword>
<keyword evidence="9 20" id="KW-0812">Transmembrane</keyword>
<evidence type="ECO:0000259" key="21">
    <source>
        <dbReference type="Pfam" id="PF12529"/>
    </source>
</evidence>